<proteinExistence type="predicted"/>
<keyword evidence="3" id="KW-1185">Reference proteome</keyword>
<evidence type="ECO:0000313" key="2">
    <source>
        <dbReference type="EMBL" id="OXM54459.1"/>
    </source>
</evidence>
<reference evidence="2 3" key="1">
    <citation type="submission" date="2017-07" db="EMBL/GenBank/DDBJ databases">
        <title>Amycolatopsis alba DSM 44262 Genome sequencing and assembly.</title>
        <authorList>
            <person name="Kaur N."/>
            <person name="Mayilraj S."/>
        </authorList>
    </citation>
    <scope>NUCLEOTIDE SEQUENCE [LARGE SCALE GENOMIC DNA]</scope>
    <source>
        <strain evidence="2 3">DSM 44262</strain>
    </source>
</reference>
<name>A0A229S6Z2_AMYAL</name>
<organism evidence="2 3">
    <name type="scientific">Amycolatopsis alba DSM 44262</name>
    <dbReference type="NCBI Taxonomy" id="1125972"/>
    <lineage>
        <taxon>Bacteria</taxon>
        <taxon>Bacillati</taxon>
        <taxon>Actinomycetota</taxon>
        <taxon>Actinomycetes</taxon>
        <taxon>Pseudonocardiales</taxon>
        <taxon>Pseudonocardiaceae</taxon>
        <taxon>Amycolatopsis</taxon>
    </lineage>
</organism>
<gene>
    <name evidence="2" type="ORF">CFP75_05165</name>
</gene>
<dbReference type="Proteomes" id="UP000215563">
    <property type="component" value="Unassembled WGS sequence"/>
</dbReference>
<accession>A0A229S6Z2</accession>
<sequence>MQQEVSMRLTVNGDHFDLDQPTVEARLRGRPPEPIQVHWVEIEGTRFPVKQALETMLGISRATFTSHTARYQFDRLGFPTSTTTANATGGPTPPSAAIESAATEHQPTVEEAGAAFATLVAFLRTGPLTTGISALEHNLLNADRTTAADITAAAGLTEELLHAALTVRRDVGRVSDVIHATVITLALPHILEDDEIVSNRPSLGPGNDQSRPFDLETNKRVAEFKVAVWSGGDMMRKRGLTKDLVHLALHDDQRRPELWVTGTDPIRFLQTSSSPVGSLLSRASHHQQARYEARFGTTEIALRDFVTEHAAHIRLRNIADALPSLAEAFL</sequence>
<dbReference type="AlphaFoldDB" id="A0A229S6Z2"/>
<feature type="region of interest" description="Disordered" evidence="1">
    <location>
        <begin position="82"/>
        <end position="105"/>
    </location>
</feature>
<evidence type="ECO:0000313" key="3">
    <source>
        <dbReference type="Proteomes" id="UP000215563"/>
    </source>
</evidence>
<dbReference type="EMBL" id="NMQU01000013">
    <property type="protein sequence ID" value="OXM54459.1"/>
    <property type="molecule type" value="Genomic_DNA"/>
</dbReference>
<evidence type="ECO:0000256" key="1">
    <source>
        <dbReference type="SAM" id="MobiDB-lite"/>
    </source>
</evidence>
<comment type="caution">
    <text evidence="2">The sequence shown here is derived from an EMBL/GenBank/DDBJ whole genome shotgun (WGS) entry which is preliminary data.</text>
</comment>
<evidence type="ECO:0008006" key="4">
    <source>
        <dbReference type="Google" id="ProtNLM"/>
    </source>
</evidence>
<protein>
    <recommendedName>
        <fullName evidence="4">PE-PGRS family protein</fullName>
    </recommendedName>
</protein>